<proteinExistence type="predicted"/>
<keyword evidence="1" id="KW-1188">Viral release from host cell</keyword>
<dbReference type="InterPro" id="IPR006944">
    <property type="entry name" value="Phage/GTA_portal"/>
</dbReference>
<dbReference type="EMBL" id="BK015856">
    <property type="protein sequence ID" value="DAD69770.1"/>
    <property type="molecule type" value="Genomic_DNA"/>
</dbReference>
<sequence>MTISQFFTRFFKRSYYAGGDKCASGGSVQEFVNQFNAPSVSTPDGAMAIASVYRCVDILSGTIASLELQHLKRSGSIFKYAGDTQLNTLFAGQANSRQNFFVLLKNIVARLLLSGNAYIYPRFSSRGELLDIILLGDGAVSYDKSSNTYSVSDYVWNINGVFSADEIIHLKNNSLDGGYTGVSTIKYASLSLSLSANADKQTNNGLLSGNQKSGFLVGGNELQGLGALDTDVADRVADRVNNEIAQGRRIIRLSGSMQFIESSMSNSDAELLEVRKYSVLDICRFFGVHPYMVFADQSTNYKEAENSQINFLNQTLQPLILQIEQEFSVKLLPRGRRASERIRFDLSRLFATDLRTRAEYVKSSVEAGVMTPNEGRIFENREPIEGGDQLFITCNVAPISSRPSIEELHPAGDPSKSTEE</sequence>
<keyword evidence="2" id="KW-1162">Viral penetration into host cytoplasm</keyword>
<accession>A0A8S5LIJ1</accession>
<keyword evidence="2" id="KW-1160">Virus entry into host cell</keyword>
<evidence type="ECO:0000256" key="2">
    <source>
        <dbReference type="ARBA" id="ARBA00023009"/>
    </source>
</evidence>
<reference evidence="4" key="1">
    <citation type="journal article" date="2021" name="Proc. Natl. Acad. Sci. U.S.A.">
        <title>A Catalog of Tens of Thousands of Viruses from Human Metagenomes Reveals Hidden Associations with Chronic Diseases.</title>
        <authorList>
            <person name="Tisza M.J."/>
            <person name="Buck C.B."/>
        </authorList>
    </citation>
    <scope>NUCLEOTIDE SEQUENCE</scope>
    <source>
        <strain evidence="4">CtfYP22</strain>
    </source>
</reference>
<organism evidence="4">
    <name type="scientific">Siphoviridae sp. ctfYP22</name>
    <dbReference type="NCBI Taxonomy" id="2827584"/>
    <lineage>
        <taxon>Viruses</taxon>
        <taxon>Duplodnaviria</taxon>
        <taxon>Heunggongvirae</taxon>
        <taxon>Uroviricota</taxon>
        <taxon>Caudoviricetes</taxon>
    </lineage>
</organism>
<keyword evidence="3" id="KW-0231">Viral genome packaging</keyword>
<dbReference type="Pfam" id="PF04860">
    <property type="entry name" value="Phage_portal"/>
    <property type="match status" value="1"/>
</dbReference>
<dbReference type="InterPro" id="IPR006427">
    <property type="entry name" value="Portal_HK97"/>
</dbReference>
<evidence type="ECO:0000313" key="4">
    <source>
        <dbReference type="EMBL" id="DAD69770.1"/>
    </source>
</evidence>
<keyword evidence="1" id="KW-0118">Viral capsid assembly</keyword>
<name>A0A8S5LIJ1_9CAUD</name>
<keyword evidence="2" id="KW-1171">Viral genome ejection through host cell envelope</keyword>
<evidence type="ECO:0000256" key="1">
    <source>
        <dbReference type="ARBA" id="ARBA00022950"/>
    </source>
</evidence>
<dbReference type="NCBIfam" id="TIGR01537">
    <property type="entry name" value="portal_HK97"/>
    <property type="match status" value="1"/>
</dbReference>
<evidence type="ECO:0000256" key="3">
    <source>
        <dbReference type="ARBA" id="ARBA00023219"/>
    </source>
</evidence>
<protein>
    <submittedName>
        <fullName evidence="4">Portal protein</fullName>
    </submittedName>
</protein>